<name>A0A645GG58_9ZZZZ</name>
<comment type="caution">
    <text evidence="1">The sequence shown here is derived from an EMBL/GenBank/DDBJ whole genome shotgun (WGS) entry which is preliminary data.</text>
</comment>
<protein>
    <submittedName>
        <fullName evidence="1">Uncharacterized protein</fullName>
    </submittedName>
</protein>
<dbReference type="EMBL" id="VSSQ01071202">
    <property type="protein sequence ID" value="MPN22864.1"/>
    <property type="molecule type" value="Genomic_DNA"/>
</dbReference>
<reference evidence="1" key="1">
    <citation type="submission" date="2019-08" db="EMBL/GenBank/DDBJ databases">
        <authorList>
            <person name="Kucharzyk K."/>
            <person name="Murdoch R.W."/>
            <person name="Higgins S."/>
            <person name="Loffler F."/>
        </authorList>
    </citation>
    <scope>NUCLEOTIDE SEQUENCE</scope>
</reference>
<proteinExistence type="predicted"/>
<organism evidence="1">
    <name type="scientific">bioreactor metagenome</name>
    <dbReference type="NCBI Taxonomy" id="1076179"/>
    <lineage>
        <taxon>unclassified sequences</taxon>
        <taxon>metagenomes</taxon>
        <taxon>ecological metagenomes</taxon>
    </lineage>
</organism>
<dbReference type="AlphaFoldDB" id="A0A645GG58"/>
<evidence type="ECO:0000313" key="1">
    <source>
        <dbReference type="EMBL" id="MPN22864.1"/>
    </source>
</evidence>
<gene>
    <name evidence="1" type="ORF">SDC9_170249</name>
</gene>
<accession>A0A645GG58</accession>
<sequence length="64" mass="7164">MVGAGETQLRTLEVFDQGFAYNAHQVVLVVGIDDIQPADIKTLGKLTHDLQTKCMERAHLHRFS</sequence>